<gene>
    <name evidence="7" type="ORF">OVN521_LOCUS9100</name>
</gene>
<keyword evidence="8" id="KW-1185">Reference proteome</keyword>
<organism evidence="7 8">
    <name type="scientific">Rotaria magnacalcarata</name>
    <dbReference type="NCBI Taxonomy" id="392030"/>
    <lineage>
        <taxon>Eukaryota</taxon>
        <taxon>Metazoa</taxon>
        <taxon>Spiralia</taxon>
        <taxon>Gnathifera</taxon>
        <taxon>Rotifera</taxon>
        <taxon>Eurotatoria</taxon>
        <taxon>Bdelloidea</taxon>
        <taxon>Philodinida</taxon>
        <taxon>Philodinidae</taxon>
        <taxon>Rotaria</taxon>
    </lineage>
</organism>
<feature type="repeat" description="NHL" evidence="3">
    <location>
        <begin position="473"/>
        <end position="509"/>
    </location>
</feature>
<keyword evidence="2" id="KW-0479">Metal-binding</keyword>
<dbReference type="Gene3D" id="2.120.10.30">
    <property type="entry name" value="TolB, C-terminal domain"/>
    <property type="match status" value="1"/>
</dbReference>
<dbReference type="Proteomes" id="UP000663866">
    <property type="component" value="Unassembled WGS sequence"/>
</dbReference>
<feature type="domain" description="B box-type" evidence="6">
    <location>
        <begin position="1"/>
        <end position="43"/>
    </location>
</feature>
<evidence type="ECO:0000256" key="1">
    <source>
        <dbReference type="ARBA" id="ARBA00022737"/>
    </source>
</evidence>
<dbReference type="InterPro" id="IPR011042">
    <property type="entry name" value="6-blade_b-propeller_TolB-like"/>
</dbReference>
<comment type="caution">
    <text evidence="7">The sequence shown here is derived from an EMBL/GenBank/DDBJ whole genome shotgun (WGS) entry which is preliminary data.</text>
</comment>
<keyword evidence="1" id="KW-0677">Repeat</keyword>
<protein>
    <recommendedName>
        <fullName evidence="6">B box-type domain-containing protein</fullName>
    </recommendedName>
</protein>
<evidence type="ECO:0000259" key="6">
    <source>
        <dbReference type="PROSITE" id="PS50119"/>
    </source>
</evidence>
<dbReference type="EMBL" id="CAJOBG010001090">
    <property type="protein sequence ID" value="CAF3893262.1"/>
    <property type="molecule type" value="Genomic_DNA"/>
</dbReference>
<evidence type="ECO:0000256" key="3">
    <source>
        <dbReference type="PROSITE-ProRule" id="PRU00504"/>
    </source>
</evidence>
<dbReference type="Gene3D" id="3.30.160.60">
    <property type="entry name" value="Classic Zinc Finger"/>
    <property type="match status" value="1"/>
</dbReference>
<feature type="coiled-coil region" evidence="4">
    <location>
        <begin position="144"/>
        <end position="216"/>
    </location>
</feature>
<proteinExistence type="predicted"/>
<sequence>MCDDCAKVKAELWCKKCETAYCSSCCKLAHVRSAFKSHVTVPIDSKPVVFIECSVHSDEKLKFWCDTCMILVCRDCIVVRHQGHACTEIYNAATEKAKEQQDWLSKTKSALNQLMQMTITNDNSTIEKITTVFECIRAIITNHENELKQKIHAIDERNKNLAENYQEQLKNKQEELSKWNRDFERNLSLKNHTKLLQSHVKLIEDLKTAAQELTELKSPAKTEYHIKEIDQFQEAITDILQRMCICEWDPGRPLRASSIDIHPNARWQPNGLIVAGGNGCGNGIRKLYKPCGFFVDDDETVYIADRSNHRIVQWKSNATSGQVVAGGKGQGNGTRQLWNPYDVIVDKETDSLIICDNSNQRVIRWPRQNGTSGETIISNINCRGLTMNDSGSLYVVDQGNHEVRRYQRGASQGTVVAGGNGSGNRLDQLSYPQYIFVDRYHSVYVSEYGNHRVMKWMAGAKQGIVVAGGQGQGSTLTHLSCPRGIAVDQLGTVYVADQGNNRIMRWPKGVTQGSVIIGGNGRGEQLNQLNQPFGLLFDRHGNLYVVVAHCQGGGGRGGSRSSRSGTSRSHRGASTCTDDKCRRQNMIKDYISMGGIFFIIAAAFYLKWCNGRPAQSNVTYVNSSAALVDEQHMNQFESGIWSSRYYQYNKWHGPYLISLSFNSEAFTVGGSGLDDIGAYTMEGLYSGKTNRIGLTKTYQKETGDPTQNLGHDVTIQLSWNTSQNLFEGKWFVNTSKYSGNDKFELKLERTFTDME</sequence>
<dbReference type="SUPFAM" id="SSF57845">
    <property type="entry name" value="B-box zinc-binding domain"/>
    <property type="match status" value="1"/>
</dbReference>
<keyword evidence="2" id="KW-0862">Zinc</keyword>
<dbReference type="InterPro" id="IPR047153">
    <property type="entry name" value="TRIM45/56/19-like"/>
</dbReference>
<dbReference type="CDD" id="cd05819">
    <property type="entry name" value="NHL"/>
    <property type="match status" value="1"/>
</dbReference>
<dbReference type="PANTHER" id="PTHR25462:SF296">
    <property type="entry name" value="MEIOTIC P26, ISOFORM F"/>
    <property type="match status" value="1"/>
</dbReference>
<dbReference type="InterPro" id="IPR000315">
    <property type="entry name" value="Znf_B-box"/>
</dbReference>
<evidence type="ECO:0000256" key="5">
    <source>
        <dbReference type="SAM" id="MobiDB-lite"/>
    </source>
</evidence>
<dbReference type="InterPro" id="IPR001258">
    <property type="entry name" value="NHL_repeat"/>
</dbReference>
<dbReference type="Gene3D" id="2.40.10.500">
    <property type="match status" value="2"/>
</dbReference>
<keyword evidence="2" id="KW-0863">Zinc-finger</keyword>
<dbReference type="GO" id="GO:0008270">
    <property type="term" value="F:zinc ion binding"/>
    <property type="evidence" value="ECO:0007669"/>
    <property type="project" value="UniProtKB-KW"/>
</dbReference>
<dbReference type="SUPFAM" id="SSF101898">
    <property type="entry name" value="NHL repeat"/>
    <property type="match status" value="1"/>
</dbReference>
<keyword evidence="4" id="KW-0175">Coiled coil</keyword>
<dbReference type="AlphaFoldDB" id="A0A819H1S3"/>
<evidence type="ECO:0000256" key="4">
    <source>
        <dbReference type="SAM" id="Coils"/>
    </source>
</evidence>
<dbReference type="SMART" id="SM00336">
    <property type="entry name" value="BBOX"/>
    <property type="match status" value="2"/>
</dbReference>
<dbReference type="PROSITE" id="PS51125">
    <property type="entry name" value="NHL"/>
    <property type="match status" value="1"/>
</dbReference>
<dbReference type="Pfam" id="PF00643">
    <property type="entry name" value="zf-B_box"/>
    <property type="match status" value="1"/>
</dbReference>
<feature type="domain" description="B box-type" evidence="6">
    <location>
        <begin position="53"/>
        <end position="89"/>
    </location>
</feature>
<accession>A0A819H1S3</accession>
<evidence type="ECO:0000313" key="8">
    <source>
        <dbReference type="Proteomes" id="UP000663866"/>
    </source>
</evidence>
<name>A0A819H1S3_9BILA</name>
<dbReference type="CDD" id="cd19757">
    <property type="entry name" value="Bbox1"/>
    <property type="match status" value="1"/>
</dbReference>
<dbReference type="Pfam" id="PF01436">
    <property type="entry name" value="NHL"/>
    <property type="match status" value="1"/>
</dbReference>
<evidence type="ECO:0000313" key="7">
    <source>
        <dbReference type="EMBL" id="CAF3893262.1"/>
    </source>
</evidence>
<evidence type="ECO:0000256" key="2">
    <source>
        <dbReference type="PROSITE-ProRule" id="PRU00024"/>
    </source>
</evidence>
<dbReference type="PANTHER" id="PTHR25462">
    <property type="entry name" value="BONUS, ISOFORM C-RELATED"/>
    <property type="match status" value="1"/>
</dbReference>
<dbReference type="PROSITE" id="PS50119">
    <property type="entry name" value="ZF_BBOX"/>
    <property type="match status" value="2"/>
</dbReference>
<reference evidence="7" key="1">
    <citation type="submission" date="2021-02" db="EMBL/GenBank/DDBJ databases">
        <authorList>
            <person name="Nowell W R."/>
        </authorList>
    </citation>
    <scope>NUCLEOTIDE SEQUENCE</scope>
</reference>
<feature type="region of interest" description="Disordered" evidence="5">
    <location>
        <begin position="552"/>
        <end position="577"/>
    </location>
</feature>